<comment type="caution">
    <text evidence="1">The sequence shown here is derived from an EMBL/GenBank/DDBJ whole genome shotgun (WGS) entry which is preliminary data.</text>
</comment>
<gene>
    <name evidence="1" type="ORF">J4G33_11170</name>
</gene>
<dbReference type="AlphaFoldDB" id="A0A939RU94"/>
<name>A0A939RU94_9CELL</name>
<sequence length="55" mass="5869">MSISPHRRLAPPANLLALDRADDVLHLASALMLLGVALTADRRPRARTRTGVVAA</sequence>
<evidence type="ECO:0000313" key="2">
    <source>
        <dbReference type="Proteomes" id="UP000664209"/>
    </source>
</evidence>
<protein>
    <submittedName>
        <fullName evidence="1">Uncharacterized protein</fullName>
    </submittedName>
</protein>
<reference evidence="1" key="1">
    <citation type="submission" date="2021-03" db="EMBL/GenBank/DDBJ databases">
        <title>Actinotalea soli sp. nov., isolated from soil.</title>
        <authorList>
            <person name="Ping W."/>
            <person name="Zhang J."/>
        </authorList>
    </citation>
    <scope>NUCLEOTIDE SEQUENCE</scope>
    <source>
        <strain evidence="1">BY-33</strain>
    </source>
</reference>
<organism evidence="1 2">
    <name type="scientific">Actinotalea soli</name>
    <dbReference type="NCBI Taxonomy" id="2819234"/>
    <lineage>
        <taxon>Bacteria</taxon>
        <taxon>Bacillati</taxon>
        <taxon>Actinomycetota</taxon>
        <taxon>Actinomycetes</taxon>
        <taxon>Micrococcales</taxon>
        <taxon>Cellulomonadaceae</taxon>
        <taxon>Actinotalea</taxon>
    </lineage>
</organism>
<dbReference type="RefSeq" id="WP_208056049.1">
    <property type="nucleotide sequence ID" value="NZ_JAGEMK010000005.1"/>
</dbReference>
<keyword evidence="2" id="KW-1185">Reference proteome</keyword>
<proteinExistence type="predicted"/>
<accession>A0A939RU94</accession>
<dbReference type="EMBL" id="JAGEMK010000005">
    <property type="protein sequence ID" value="MBO1752364.1"/>
    <property type="molecule type" value="Genomic_DNA"/>
</dbReference>
<dbReference type="Proteomes" id="UP000664209">
    <property type="component" value="Unassembled WGS sequence"/>
</dbReference>
<evidence type="ECO:0000313" key="1">
    <source>
        <dbReference type="EMBL" id="MBO1752364.1"/>
    </source>
</evidence>